<dbReference type="InterPro" id="IPR000700">
    <property type="entry name" value="PAS-assoc_C"/>
</dbReference>
<dbReference type="InterPro" id="IPR043128">
    <property type="entry name" value="Rev_trsase/Diguanyl_cyclase"/>
</dbReference>
<dbReference type="CDD" id="cd01949">
    <property type="entry name" value="GGDEF"/>
    <property type="match status" value="1"/>
</dbReference>
<dbReference type="CDD" id="cd00130">
    <property type="entry name" value="PAS"/>
    <property type="match status" value="1"/>
</dbReference>
<dbReference type="InterPro" id="IPR001633">
    <property type="entry name" value="EAL_dom"/>
</dbReference>
<dbReference type="EMBL" id="JAROYP010000013">
    <property type="protein sequence ID" value="MDH5163147.1"/>
    <property type="molecule type" value="Genomic_DNA"/>
</dbReference>
<dbReference type="InterPro" id="IPR000014">
    <property type="entry name" value="PAS"/>
</dbReference>
<dbReference type="PROSITE" id="PS50887">
    <property type="entry name" value="GGDEF"/>
    <property type="match status" value="1"/>
</dbReference>
<dbReference type="SUPFAM" id="SSF141868">
    <property type="entry name" value="EAL domain-like"/>
    <property type="match status" value="1"/>
</dbReference>
<dbReference type="InterPro" id="IPR052155">
    <property type="entry name" value="Biofilm_reg_signaling"/>
</dbReference>
<dbReference type="SMART" id="SM00267">
    <property type="entry name" value="GGDEF"/>
    <property type="match status" value="1"/>
</dbReference>
<dbReference type="CDD" id="cd01948">
    <property type="entry name" value="EAL"/>
    <property type="match status" value="1"/>
</dbReference>
<evidence type="ECO:0000259" key="4">
    <source>
        <dbReference type="PROSITE" id="PS50887"/>
    </source>
</evidence>
<dbReference type="Gene3D" id="3.20.20.450">
    <property type="entry name" value="EAL domain"/>
    <property type="match status" value="1"/>
</dbReference>
<dbReference type="Gene3D" id="3.30.70.270">
    <property type="match status" value="1"/>
</dbReference>
<feature type="domain" description="EAL" evidence="3">
    <location>
        <begin position="326"/>
        <end position="576"/>
    </location>
</feature>
<evidence type="ECO:0000259" key="1">
    <source>
        <dbReference type="PROSITE" id="PS50112"/>
    </source>
</evidence>
<dbReference type="InterPro" id="IPR035965">
    <property type="entry name" value="PAS-like_dom_sf"/>
</dbReference>
<dbReference type="InterPro" id="IPR029787">
    <property type="entry name" value="Nucleotide_cyclase"/>
</dbReference>
<feature type="domain" description="PAC" evidence="2">
    <location>
        <begin position="102"/>
        <end position="154"/>
    </location>
</feature>
<dbReference type="RefSeq" id="WP_251340270.1">
    <property type="nucleotide sequence ID" value="NZ_JAMATW010000009.1"/>
</dbReference>
<dbReference type="FunFam" id="3.20.20.450:FF:000001">
    <property type="entry name" value="Cyclic di-GMP phosphodiesterase yahA"/>
    <property type="match status" value="1"/>
</dbReference>
<dbReference type="Pfam" id="PF00563">
    <property type="entry name" value="EAL"/>
    <property type="match status" value="1"/>
</dbReference>
<dbReference type="SMART" id="SM00052">
    <property type="entry name" value="EAL"/>
    <property type="match status" value="1"/>
</dbReference>
<dbReference type="AlphaFoldDB" id="A0AAW6T240"/>
<evidence type="ECO:0000313" key="5">
    <source>
        <dbReference type="EMBL" id="MDH5163147.1"/>
    </source>
</evidence>
<dbReference type="InterPro" id="IPR035919">
    <property type="entry name" value="EAL_sf"/>
</dbReference>
<feature type="domain" description="GGDEF" evidence="4">
    <location>
        <begin position="185"/>
        <end position="317"/>
    </location>
</feature>
<sequence>MNESNRRNQEMQYFSINKLSNQPSPELIKEMIDIRFALDQSTIVAITDQKGTIIYANQKFCDISKYKKEELIGQNHRILNSGYHPKSFFNNMWKTIGIGEVWSGEIKNMAKDGSFYWVHTTIVPFLNEKGRPYQYISIRYDISELKKLEEQLIYHSYHDELTGLPNRRYFNEELNTWLSMKSQTNQLAIIFLDIDRFKNVTDTLGHSKGDYLLKSISKRLSRHFNGIANVYRFGGDEFTIVVKNRSLDEVKEITRRVKALFKKPFTLHNNPYYFSVSIGISLSPQDGSDIETLVKKADIAMYRAKEAGNNSVQFFKNEAHETLSKNMKIESALRQAIEKKEFILHYQPLVDLNNQAIIGVEGLIRWNHPTLGIIPPSEFIPIAEETGLIIPISEWVLDAACQQIKHWQNSGLPPINIALNLSPYLFEIDGLAKTIQRMIQQYEIKPKLLELEITESIMQDPDRALFILKELKSLGVSLSIDDFGTGYSSLSYLRRFPIDTLKIDRSFIEDIKNDDGVLVETIIMMATHLGLNVIAEGIETKEQLQFLMDLSCPIGQGYLFSRPIPGEDIPNLFQKL</sequence>
<dbReference type="PROSITE" id="PS50113">
    <property type="entry name" value="PAC"/>
    <property type="match status" value="1"/>
</dbReference>
<organism evidence="5 6">
    <name type="scientific">Heyndrickxia oleronia</name>
    <dbReference type="NCBI Taxonomy" id="38875"/>
    <lineage>
        <taxon>Bacteria</taxon>
        <taxon>Bacillati</taxon>
        <taxon>Bacillota</taxon>
        <taxon>Bacilli</taxon>
        <taxon>Bacillales</taxon>
        <taxon>Bacillaceae</taxon>
        <taxon>Heyndrickxia</taxon>
    </lineage>
</organism>
<name>A0AAW6T240_9BACI</name>
<dbReference type="InterPro" id="IPR001610">
    <property type="entry name" value="PAC"/>
</dbReference>
<comment type="caution">
    <text evidence="5">The sequence shown here is derived from an EMBL/GenBank/DDBJ whole genome shotgun (WGS) entry which is preliminary data.</text>
</comment>
<dbReference type="NCBIfam" id="TIGR00229">
    <property type="entry name" value="sensory_box"/>
    <property type="match status" value="1"/>
</dbReference>
<gene>
    <name evidence="5" type="ORF">P5X88_19625</name>
</gene>
<dbReference type="Pfam" id="PF00990">
    <property type="entry name" value="GGDEF"/>
    <property type="match status" value="1"/>
</dbReference>
<dbReference type="PANTHER" id="PTHR44757:SF2">
    <property type="entry name" value="BIOFILM ARCHITECTURE MAINTENANCE PROTEIN MBAA"/>
    <property type="match status" value="1"/>
</dbReference>
<dbReference type="SUPFAM" id="SSF55073">
    <property type="entry name" value="Nucleotide cyclase"/>
    <property type="match status" value="1"/>
</dbReference>
<proteinExistence type="predicted"/>
<dbReference type="PANTHER" id="PTHR44757">
    <property type="entry name" value="DIGUANYLATE CYCLASE DGCP"/>
    <property type="match status" value="1"/>
</dbReference>
<dbReference type="Proteomes" id="UP001159179">
    <property type="component" value="Unassembled WGS sequence"/>
</dbReference>
<reference evidence="5" key="1">
    <citation type="submission" date="2023-03" db="EMBL/GenBank/DDBJ databases">
        <title>Bacterial isolates from washroom surfaces on a university campus.</title>
        <authorList>
            <person name="Holman D.B."/>
            <person name="Gzyl K.E."/>
            <person name="Taheri A.E."/>
        </authorList>
    </citation>
    <scope>NUCLEOTIDE SEQUENCE</scope>
    <source>
        <strain evidence="5">RD03</strain>
    </source>
</reference>
<dbReference type="InterPro" id="IPR000160">
    <property type="entry name" value="GGDEF_dom"/>
</dbReference>
<dbReference type="SUPFAM" id="SSF55785">
    <property type="entry name" value="PYP-like sensor domain (PAS domain)"/>
    <property type="match status" value="1"/>
</dbReference>
<dbReference type="SMART" id="SM00086">
    <property type="entry name" value="PAC"/>
    <property type="match status" value="1"/>
</dbReference>
<evidence type="ECO:0000313" key="6">
    <source>
        <dbReference type="Proteomes" id="UP001159179"/>
    </source>
</evidence>
<protein>
    <submittedName>
        <fullName evidence="5">EAL domain-containing protein</fullName>
    </submittedName>
</protein>
<evidence type="ECO:0000259" key="3">
    <source>
        <dbReference type="PROSITE" id="PS50883"/>
    </source>
</evidence>
<dbReference type="FunFam" id="3.30.70.270:FF:000001">
    <property type="entry name" value="Diguanylate cyclase domain protein"/>
    <property type="match status" value="1"/>
</dbReference>
<dbReference type="Gene3D" id="3.30.450.20">
    <property type="entry name" value="PAS domain"/>
    <property type="match status" value="1"/>
</dbReference>
<evidence type="ECO:0000259" key="2">
    <source>
        <dbReference type="PROSITE" id="PS50113"/>
    </source>
</evidence>
<accession>A0AAW6T240</accession>
<dbReference type="NCBIfam" id="TIGR00254">
    <property type="entry name" value="GGDEF"/>
    <property type="match status" value="1"/>
</dbReference>
<dbReference type="Pfam" id="PF13426">
    <property type="entry name" value="PAS_9"/>
    <property type="match status" value="1"/>
</dbReference>
<dbReference type="PROSITE" id="PS50112">
    <property type="entry name" value="PAS"/>
    <property type="match status" value="1"/>
</dbReference>
<feature type="domain" description="PAS" evidence="1">
    <location>
        <begin position="24"/>
        <end position="87"/>
    </location>
</feature>
<dbReference type="PROSITE" id="PS50883">
    <property type="entry name" value="EAL"/>
    <property type="match status" value="1"/>
</dbReference>